<proteinExistence type="predicted"/>
<evidence type="ECO:0000313" key="1">
    <source>
        <dbReference type="EMBL" id="SOQ57812.1"/>
    </source>
</evidence>
<sequence>MHHARSSVMRLFIPRKCGGQCLLHALIMRKTLHNREGIFPKSERRYASRTSSGGQRIGSIILGIREHTYYFCGRLANSEYLQGHNQLAKIIHQQLALHYRYVESEVPYYKYVPDPVLGNGNITLYWDWCIITDRTSVACKPDIAGGGGDRPTSTVYNCTCGMKLALGGWIKGIETKIQKAVLLETARIVRRFLNLEA</sequence>
<organism evidence="1">
    <name type="scientific">Spodoptera frugiperda</name>
    <name type="common">Fall armyworm</name>
    <dbReference type="NCBI Taxonomy" id="7108"/>
    <lineage>
        <taxon>Eukaryota</taxon>
        <taxon>Metazoa</taxon>
        <taxon>Ecdysozoa</taxon>
        <taxon>Arthropoda</taxon>
        <taxon>Hexapoda</taxon>
        <taxon>Insecta</taxon>
        <taxon>Pterygota</taxon>
        <taxon>Neoptera</taxon>
        <taxon>Endopterygota</taxon>
        <taxon>Lepidoptera</taxon>
        <taxon>Glossata</taxon>
        <taxon>Ditrysia</taxon>
        <taxon>Noctuoidea</taxon>
        <taxon>Noctuidae</taxon>
        <taxon>Amphipyrinae</taxon>
        <taxon>Spodoptera</taxon>
    </lineage>
</organism>
<accession>A0A2H1WXT8</accession>
<gene>
    <name evidence="1" type="ORF">SFRICE_014939</name>
</gene>
<name>A0A2H1WXT8_SPOFR</name>
<protein>
    <submittedName>
        <fullName evidence="1">SFRICE_014939</fullName>
    </submittedName>
</protein>
<dbReference type="PANTHER" id="PTHR35450">
    <property type="entry name" value="REVERSE TRANSCRIPTASE DOMAIN-CONTAINING PROTEIN"/>
    <property type="match status" value="1"/>
</dbReference>
<reference evidence="1" key="1">
    <citation type="submission" date="2016-07" db="EMBL/GenBank/DDBJ databases">
        <authorList>
            <person name="Bretaudeau A."/>
        </authorList>
    </citation>
    <scope>NUCLEOTIDE SEQUENCE</scope>
    <source>
        <strain evidence="1">Rice</strain>
        <tissue evidence="1">Whole body</tissue>
    </source>
</reference>
<dbReference type="AlphaFoldDB" id="A0A2H1WXT8"/>
<dbReference type="PANTHER" id="PTHR35450:SF2">
    <property type="entry name" value="REVERSE TRANSCRIPTASE DOMAIN-CONTAINING PROTEIN"/>
    <property type="match status" value="1"/>
</dbReference>
<dbReference type="EMBL" id="ODYU01011840">
    <property type="protein sequence ID" value="SOQ57812.1"/>
    <property type="molecule type" value="Genomic_DNA"/>
</dbReference>